<feature type="transmembrane region" description="Helical" evidence="2">
    <location>
        <begin position="233"/>
        <end position="259"/>
    </location>
</feature>
<proteinExistence type="predicted"/>
<dbReference type="Pfam" id="PF18936">
    <property type="entry name" value="DUF5684"/>
    <property type="match status" value="1"/>
</dbReference>
<keyword evidence="2" id="KW-1133">Transmembrane helix</keyword>
<dbReference type="PROSITE" id="PS50005">
    <property type="entry name" value="TPR"/>
    <property type="match status" value="1"/>
</dbReference>
<dbReference type="EMBL" id="LAZR01010353">
    <property type="protein sequence ID" value="KKM67411.1"/>
    <property type="molecule type" value="Genomic_DNA"/>
</dbReference>
<organism evidence="3">
    <name type="scientific">marine sediment metagenome</name>
    <dbReference type="NCBI Taxonomy" id="412755"/>
    <lineage>
        <taxon>unclassified sequences</taxon>
        <taxon>metagenomes</taxon>
        <taxon>ecological metagenomes</taxon>
    </lineage>
</organism>
<accession>A0A0F9JY90</accession>
<dbReference type="Pfam" id="PF13432">
    <property type="entry name" value="TPR_16"/>
    <property type="match status" value="1"/>
</dbReference>
<sequence>MIRMTEAKWLLAAMAIIMALGIAIPCATKAESAEKSSYDQAMEFYYAGKYEEAAKLLKEYVNDNADPKAYFRLGYSLYKLGRHEEANMYFEQSYLVTPAYTPTPELEKKHKRLDDVRPEGFYEGKITLPDLQVEPPLSVPEGMVAVEEPSTLAVPTQEEEAEPEPEEEAVPEEEMENAETATEPEAEEATEAEVEEEPVVEEPKHEKPAPEPVKPREPAQPVQPPVEVTEKQAIFAVLAALSAVMIPLLAVLAIIYLLYSFALFKIAKKTNLGKASQIMAFIPLIQIIPMVQASGKSLLFAALLLVPLVNLFVFVLIWMDIAENLGKSRKTALIVMIISLFLSPVYLGFVLYLAFSRSDVGGLAVISADAADVPDVSG</sequence>
<feature type="transmembrane region" description="Helical" evidence="2">
    <location>
        <begin position="271"/>
        <end position="291"/>
    </location>
</feature>
<dbReference type="InterPro" id="IPR043739">
    <property type="entry name" value="DUF5684"/>
</dbReference>
<keyword evidence="2" id="KW-0812">Transmembrane</keyword>
<reference evidence="3" key="1">
    <citation type="journal article" date="2015" name="Nature">
        <title>Complex archaea that bridge the gap between prokaryotes and eukaryotes.</title>
        <authorList>
            <person name="Spang A."/>
            <person name="Saw J.H."/>
            <person name="Jorgensen S.L."/>
            <person name="Zaremba-Niedzwiedzka K."/>
            <person name="Martijn J."/>
            <person name="Lind A.E."/>
            <person name="van Eijk R."/>
            <person name="Schleper C."/>
            <person name="Guy L."/>
            <person name="Ettema T.J."/>
        </authorList>
    </citation>
    <scope>NUCLEOTIDE SEQUENCE</scope>
</reference>
<gene>
    <name evidence="3" type="ORF">LCGC14_1471330</name>
</gene>
<dbReference type="InterPro" id="IPR019734">
    <property type="entry name" value="TPR_rpt"/>
</dbReference>
<feature type="compositionally biased region" description="Acidic residues" evidence="1">
    <location>
        <begin position="157"/>
        <end position="200"/>
    </location>
</feature>
<evidence type="ECO:0000313" key="3">
    <source>
        <dbReference type="EMBL" id="KKM67411.1"/>
    </source>
</evidence>
<feature type="non-terminal residue" evidence="3">
    <location>
        <position position="378"/>
    </location>
</feature>
<dbReference type="AlphaFoldDB" id="A0A0F9JY90"/>
<evidence type="ECO:0000256" key="2">
    <source>
        <dbReference type="SAM" id="Phobius"/>
    </source>
</evidence>
<evidence type="ECO:0000256" key="1">
    <source>
        <dbReference type="SAM" id="MobiDB-lite"/>
    </source>
</evidence>
<protein>
    <submittedName>
        <fullName evidence="3">Uncharacterized protein</fullName>
    </submittedName>
</protein>
<name>A0A0F9JY90_9ZZZZ</name>
<dbReference type="SUPFAM" id="SSF48452">
    <property type="entry name" value="TPR-like"/>
    <property type="match status" value="1"/>
</dbReference>
<dbReference type="InterPro" id="IPR011990">
    <property type="entry name" value="TPR-like_helical_dom_sf"/>
</dbReference>
<comment type="caution">
    <text evidence="3">The sequence shown here is derived from an EMBL/GenBank/DDBJ whole genome shotgun (WGS) entry which is preliminary data.</text>
</comment>
<feature type="compositionally biased region" description="Basic and acidic residues" evidence="1">
    <location>
        <begin position="201"/>
        <end position="217"/>
    </location>
</feature>
<dbReference type="Gene3D" id="1.25.40.10">
    <property type="entry name" value="Tetratricopeptide repeat domain"/>
    <property type="match status" value="1"/>
</dbReference>
<keyword evidence="2" id="KW-0472">Membrane</keyword>
<feature type="transmembrane region" description="Helical" evidence="2">
    <location>
        <begin position="331"/>
        <end position="355"/>
    </location>
</feature>
<feature type="transmembrane region" description="Helical" evidence="2">
    <location>
        <begin position="297"/>
        <end position="319"/>
    </location>
</feature>
<feature type="region of interest" description="Disordered" evidence="1">
    <location>
        <begin position="150"/>
        <end position="225"/>
    </location>
</feature>